<dbReference type="Proteomes" id="UP001595593">
    <property type="component" value="Unassembled WGS sequence"/>
</dbReference>
<gene>
    <name evidence="2" type="ORF">ACFOD4_01630</name>
</gene>
<evidence type="ECO:0008006" key="4">
    <source>
        <dbReference type="Google" id="ProtNLM"/>
    </source>
</evidence>
<dbReference type="EMBL" id="JBHRTN010000003">
    <property type="protein sequence ID" value="MFC3123747.1"/>
    <property type="molecule type" value="Genomic_DNA"/>
</dbReference>
<keyword evidence="1" id="KW-0472">Membrane</keyword>
<reference evidence="3" key="1">
    <citation type="journal article" date="2019" name="Int. J. Syst. Evol. Microbiol.">
        <title>The Global Catalogue of Microorganisms (GCM) 10K type strain sequencing project: providing services to taxonomists for standard genome sequencing and annotation.</title>
        <authorList>
            <consortium name="The Broad Institute Genomics Platform"/>
            <consortium name="The Broad Institute Genome Sequencing Center for Infectious Disease"/>
            <person name="Wu L."/>
            <person name="Ma J."/>
        </authorList>
    </citation>
    <scope>NUCLEOTIDE SEQUENCE [LARGE SCALE GENOMIC DNA]</scope>
    <source>
        <strain evidence="3">KCTC 52094</strain>
    </source>
</reference>
<name>A0ABV7FZQ5_9PROT</name>
<sequence>MDPILRLTFFMSRLWRNPPSRRTALVMLLALGVSVILVLVEHWGWWPEGWRVNPRVTQPGLSRM</sequence>
<keyword evidence="1" id="KW-0812">Transmembrane</keyword>
<evidence type="ECO:0000256" key="1">
    <source>
        <dbReference type="SAM" id="Phobius"/>
    </source>
</evidence>
<evidence type="ECO:0000313" key="2">
    <source>
        <dbReference type="EMBL" id="MFC3123747.1"/>
    </source>
</evidence>
<organism evidence="2 3">
    <name type="scientific">Teichococcus globiformis</name>
    <dbReference type="NCBI Taxonomy" id="2307229"/>
    <lineage>
        <taxon>Bacteria</taxon>
        <taxon>Pseudomonadati</taxon>
        <taxon>Pseudomonadota</taxon>
        <taxon>Alphaproteobacteria</taxon>
        <taxon>Acetobacterales</taxon>
        <taxon>Roseomonadaceae</taxon>
        <taxon>Roseomonas</taxon>
    </lineage>
</organism>
<dbReference type="RefSeq" id="WP_379592929.1">
    <property type="nucleotide sequence ID" value="NZ_JBHRTN010000003.1"/>
</dbReference>
<keyword evidence="1" id="KW-1133">Transmembrane helix</keyword>
<proteinExistence type="predicted"/>
<accession>A0ABV7FZQ5</accession>
<comment type="caution">
    <text evidence="2">The sequence shown here is derived from an EMBL/GenBank/DDBJ whole genome shotgun (WGS) entry which is preliminary data.</text>
</comment>
<keyword evidence="3" id="KW-1185">Reference proteome</keyword>
<feature type="transmembrane region" description="Helical" evidence="1">
    <location>
        <begin position="23"/>
        <end position="45"/>
    </location>
</feature>
<protein>
    <recommendedName>
        <fullName evidence="4">ABC transporter permease</fullName>
    </recommendedName>
</protein>
<evidence type="ECO:0000313" key="3">
    <source>
        <dbReference type="Proteomes" id="UP001595593"/>
    </source>
</evidence>